<dbReference type="STRING" id="5466.A0A4V3HUH8"/>
<gene>
    <name evidence="2" type="ORF">CTRI78_v008203</name>
</gene>
<sequence>MCMAPGGFLQTALETNRRATALAFSLPVSQGGHDVLLRGSSKVDVRLLDVTMLAEDMGVADIPAHHPDFDNFLPRQFGPDDVFDLALCDGQVLRTHPRADYRERCESHRLTATQLVLSVEHLRPGGTMVMLLHKIEGWTTLLRIRALSTFADVTTFKPTKSHSKRSSFYVVAKNVRSQSPEALKAVEEWKTVWKVGTFEPEKLEENWSPREGHDAHEVLADFGDELVRLGRRVWEIQADALEKAPFIKTQSVESAAEAS</sequence>
<dbReference type="AlphaFoldDB" id="A0A4V3HUH8"/>
<reference evidence="2 3" key="1">
    <citation type="submission" date="2018-12" db="EMBL/GenBank/DDBJ databases">
        <title>Genome sequence and assembly of Colletotrichum trifolii.</title>
        <authorList>
            <person name="Gan P."/>
            <person name="Shirasu K."/>
        </authorList>
    </citation>
    <scope>NUCLEOTIDE SEQUENCE [LARGE SCALE GENOMIC DNA]</scope>
    <source>
        <strain evidence="2 3">543-2</strain>
    </source>
</reference>
<evidence type="ECO:0000313" key="2">
    <source>
        <dbReference type="EMBL" id="TDZ48413.1"/>
    </source>
</evidence>
<accession>A0A4V3HUH8</accession>
<proteinExistence type="predicted"/>
<dbReference type="Pfam" id="PF01728">
    <property type="entry name" value="FtsJ"/>
    <property type="match status" value="1"/>
</dbReference>
<dbReference type="Gene3D" id="3.40.50.150">
    <property type="entry name" value="Vaccinia Virus protein VP39"/>
    <property type="match status" value="1"/>
</dbReference>
<dbReference type="InterPro" id="IPR029063">
    <property type="entry name" value="SAM-dependent_MTases_sf"/>
</dbReference>
<dbReference type="GO" id="GO:0032259">
    <property type="term" value="P:methylation"/>
    <property type="evidence" value="ECO:0007669"/>
    <property type="project" value="InterPro"/>
</dbReference>
<evidence type="ECO:0000313" key="3">
    <source>
        <dbReference type="Proteomes" id="UP000295703"/>
    </source>
</evidence>
<dbReference type="SUPFAM" id="SSF53335">
    <property type="entry name" value="S-adenosyl-L-methionine-dependent methyltransferases"/>
    <property type="match status" value="1"/>
</dbReference>
<dbReference type="InterPro" id="IPR002877">
    <property type="entry name" value="RNA_MeTrfase_FtsJ_dom"/>
</dbReference>
<dbReference type="EMBL" id="RYZW01000096">
    <property type="protein sequence ID" value="TDZ48413.1"/>
    <property type="molecule type" value="Genomic_DNA"/>
</dbReference>
<dbReference type="Proteomes" id="UP000295703">
    <property type="component" value="Unassembled WGS sequence"/>
</dbReference>
<evidence type="ECO:0000259" key="1">
    <source>
        <dbReference type="Pfam" id="PF01728"/>
    </source>
</evidence>
<keyword evidence="3" id="KW-1185">Reference proteome</keyword>
<organism evidence="2 3">
    <name type="scientific">Colletotrichum trifolii</name>
    <dbReference type="NCBI Taxonomy" id="5466"/>
    <lineage>
        <taxon>Eukaryota</taxon>
        <taxon>Fungi</taxon>
        <taxon>Dikarya</taxon>
        <taxon>Ascomycota</taxon>
        <taxon>Pezizomycotina</taxon>
        <taxon>Sordariomycetes</taxon>
        <taxon>Hypocreomycetidae</taxon>
        <taxon>Glomerellales</taxon>
        <taxon>Glomerellaceae</taxon>
        <taxon>Colletotrichum</taxon>
        <taxon>Colletotrichum orbiculare species complex</taxon>
    </lineage>
</organism>
<feature type="domain" description="Ribosomal RNA methyltransferase FtsJ" evidence="1">
    <location>
        <begin position="2"/>
        <end position="174"/>
    </location>
</feature>
<protein>
    <recommendedName>
        <fullName evidence="1">Ribosomal RNA methyltransferase FtsJ domain-containing protein</fullName>
    </recommendedName>
</protein>
<name>A0A4V3HUH8_COLTR</name>
<dbReference type="GO" id="GO:0008168">
    <property type="term" value="F:methyltransferase activity"/>
    <property type="evidence" value="ECO:0007669"/>
    <property type="project" value="InterPro"/>
</dbReference>
<comment type="caution">
    <text evidence="2">The sequence shown here is derived from an EMBL/GenBank/DDBJ whole genome shotgun (WGS) entry which is preliminary data.</text>
</comment>